<dbReference type="GO" id="GO:0016740">
    <property type="term" value="F:transferase activity"/>
    <property type="evidence" value="ECO:0007669"/>
    <property type="project" value="UniProtKB-ARBA"/>
</dbReference>
<dbReference type="InterPro" id="IPR018162">
    <property type="entry name" value="Ala-tRNA-ligase_IIc_anticod-bd"/>
</dbReference>
<evidence type="ECO:0000256" key="9">
    <source>
        <dbReference type="ARBA" id="ARBA00022884"/>
    </source>
</evidence>
<evidence type="ECO:0000256" key="14">
    <source>
        <dbReference type="HAMAP-Rule" id="MF_00036"/>
    </source>
</evidence>
<comment type="caution">
    <text evidence="16">The sequence shown here is derived from an EMBL/GenBank/DDBJ whole genome shotgun (WGS) entry which is preliminary data.</text>
</comment>
<dbReference type="GO" id="GO:0002161">
    <property type="term" value="F:aminoacyl-tRNA deacylase activity"/>
    <property type="evidence" value="ECO:0007669"/>
    <property type="project" value="TreeGrafter"/>
</dbReference>
<dbReference type="InterPro" id="IPR018164">
    <property type="entry name" value="Ala-tRNA-synth_IIc_N"/>
</dbReference>
<dbReference type="FunFam" id="3.30.930.10:FF:000046">
    <property type="entry name" value="Alanine--tRNA ligase"/>
    <property type="match status" value="1"/>
</dbReference>
<dbReference type="GO" id="GO:0005524">
    <property type="term" value="F:ATP binding"/>
    <property type="evidence" value="ECO:0007669"/>
    <property type="project" value="UniProtKB-UniRule"/>
</dbReference>
<dbReference type="EMBL" id="AFHQ01000033">
    <property type="protein sequence ID" value="EGK59778.1"/>
    <property type="molecule type" value="Genomic_DNA"/>
</dbReference>
<dbReference type="STRING" id="888060.HMPREF9081_1373"/>
<dbReference type="PANTHER" id="PTHR11777:SF9">
    <property type="entry name" value="ALANINE--TRNA LIGASE, CYTOPLASMIC"/>
    <property type="match status" value="1"/>
</dbReference>
<dbReference type="PANTHER" id="PTHR11777">
    <property type="entry name" value="ALANYL-TRNA SYNTHETASE"/>
    <property type="match status" value="1"/>
</dbReference>
<dbReference type="Pfam" id="PF01411">
    <property type="entry name" value="tRNA-synt_2c"/>
    <property type="match status" value="1"/>
</dbReference>
<dbReference type="CDD" id="cd00673">
    <property type="entry name" value="AlaRS_core"/>
    <property type="match status" value="1"/>
</dbReference>
<comment type="function">
    <text evidence="12 14">Catalyzes the attachment of alanine to tRNA(Ala) in a two-step reaction: alanine is first activated by ATP to form Ala-AMP and then transferred to the acceptor end of tRNA(Ala). Also edits incorrectly charged Ser-tRNA(Ala) and Gly-tRNA(Ala) via its editing domain.</text>
</comment>
<dbReference type="Pfam" id="PF07973">
    <property type="entry name" value="tRNA_SAD"/>
    <property type="match status" value="1"/>
</dbReference>
<dbReference type="NCBIfam" id="TIGR00344">
    <property type="entry name" value="alaS"/>
    <property type="match status" value="1"/>
</dbReference>
<evidence type="ECO:0000256" key="11">
    <source>
        <dbReference type="ARBA" id="ARBA00023146"/>
    </source>
</evidence>
<keyword evidence="6 14" id="KW-0547">Nucleotide-binding</keyword>
<dbReference type="Gene3D" id="6.10.250.550">
    <property type="match status" value="1"/>
</dbReference>
<evidence type="ECO:0000256" key="7">
    <source>
        <dbReference type="ARBA" id="ARBA00022833"/>
    </source>
</evidence>
<dbReference type="GO" id="GO:0006419">
    <property type="term" value="P:alanyl-tRNA aminoacylation"/>
    <property type="evidence" value="ECO:0007669"/>
    <property type="project" value="UniProtKB-UniRule"/>
</dbReference>
<evidence type="ECO:0000313" key="17">
    <source>
        <dbReference type="Proteomes" id="UP000004067"/>
    </source>
</evidence>
<dbReference type="Proteomes" id="UP000004067">
    <property type="component" value="Unassembled WGS sequence"/>
</dbReference>
<evidence type="ECO:0000256" key="13">
    <source>
        <dbReference type="ARBA" id="ARBA00048300"/>
    </source>
</evidence>
<dbReference type="SUPFAM" id="SSF50447">
    <property type="entry name" value="Translation proteins"/>
    <property type="match status" value="1"/>
</dbReference>
<keyword evidence="9 14" id="KW-0694">RNA-binding</keyword>
<evidence type="ECO:0000256" key="6">
    <source>
        <dbReference type="ARBA" id="ARBA00022741"/>
    </source>
</evidence>
<dbReference type="GO" id="GO:0000049">
    <property type="term" value="F:tRNA binding"/>
    <property type="evidence" value="ECO:0007669"/>
    <property type="project" value="UniProtKB-KW"/>
</dbReference>
<dbReference type="AlphaFoldDB" id="F5RM87"/>
<evidence type="ECO:0000313" key="16">
    <source>
        <dbReference type="EMBL" id="EGK59778.1"/>
    </source>
</evidence>
<dbReference type="InterPro" id="IPR002318">
    <property type="entry name" value="Ala-tRNA-lgiase_IIc"/>
</dbReference>
<dbReference type="Gene3D" id="3.30.930.10">
    <property type="entry name" value="Bira Bifunctional Protein, Domain 2"/>
    <property type="match status" value="1"/>
</dbReference>
<dbReference type="eggNOG" id="COG0013">
    <property type="taxonomic scope" value="Bacteria"/>
</dbReference>
<evidence type="ECO:0000256" key="2">
    <source>
        <dbReference type="ARBA" id="ARBA00022490"/>
    </source>
</evidence>
<evidence type="ECO:0000256" key="3">
    <source>
        <dbReference type="ARBA" id="ARBA00022555"/>
    </source>
</evidence>
<organism evidence="16 17">
    <name type="scientific">Centipeda periodontii DSM 2778</name>
    <dbReference type="NCBI Taxonomy" id="888060"/>
    <lineage>
        <taxon>Bacteria</taxon>
        <taxon>Bacillati</taxon>
        <taxon>Bacillota</taxon>
        <taxon>Negativicutes</taxon>
        <taxon>Selenomonadales</taxon>
        <taxon>Selenomonadaceae</taxon>
        <taxon>Centipeda</taxon>
    </lineage>
</organism>
<dbReference type="GO" id="GO:0004813">
    <property type="term" value="F:alanine-tRNA ligase activity"/>
    <property type="evidence" value="ECO:0007669"/>
    <property type="project" value="UniProtKB-UniRule"/>
</dbReference>
<dbReference type="FunFam" id="3.30.54.20:FF:000001">
    <property type="entry name" value="Alanine--tRNA ligase"/>
    <property type="match status" value="1"/>
</dbReference>
<dbReference type="SUPFAM" id="SSF55186">
    <property type="entry name" value="ThrRS/AlaRS common domain"/>
    <property type="match status" value="1"/>
</dbReference>
<keyword evidence="8 14" id="KW-0067">ATP-binding</keyword>
<keyword evidence="11 14" id="KW-0030">Aminoacyl-tRNA synthetase</keyword>
<dbReference type="InterPro" id="IPR012947">
    <property type="entry name" value="tRNA_SAD"/>
</dbReference>
<dbReference type="Gene3D" id="3.30.980.10">
    <property type="entry name" value="Threonyl-trna Synthetase, Chain A, domain 2"/>
    <property type="match status" value="1"/>
</dbReference>
<dbReference type="InterPro" id="IPR023033">
    <property type="entry name" value="Ala_tRNA_ligase_euk/bac"/>
</dbReference>
<dbReference type="HOGENOM" id="CLU_004485_1_1_9"/>
<dbReference type="InterPro" id="IPR009000">
    <property type="entry name" value="Transl_B-barrel_sf"/>
</dbReference>
<gene>
    <name evidence="14 16" type="primary">alaS</name>
    <name evidence="16" type="ORF">HMPREF9081_1373</name>
</gene>
<feature type="domain" description="Alanyl-transfer RNA synthetases family profile" evidence="15">
    <location>
        <begin position="45"/>
        <end position="747"/>
    </location>
</feature>
<dbReference type="Gene3D" id="3.30.54.20">
    <property type="match status" value="1"/>
</dbReference>
<dbReference type="GO" id="GO:0140096">
    <property type="term" value="F:catalytic activity, acting on a protein"/>
    <property type="evidence" value="ECO:0007669"/>
    <property type="project" value="UniProtKB-ARBA"/>
</dbReference>
<evidence type="ECO:0000259" key="15">
    <source>
        <dbReference type="PROSITE" id="PS50860"/>
    </source>
</evidence>
<name>F5RM87_9FIRM</name>
<feature type="binding site" evidence="14">
    <location>
        <position position="602"/>
    </location>
    <ligand>
        <name>Zn(2+)</name>
        <dbReference type="ChEBI" id="CHEBI:29105"/>
    </ligand>
</feature>
<keyword evidence="5 14" id="KW-0479">Metal-binding</keyword>
<dbReference type="PROSITE" id="PS50860">
    <property type="entry name" value="AA_TRNA_LIGASE_II_ALA"/>
    <property type="match status" value="1"/>
</dbReference>
<dbReference type="InterPro" id="IPR018165">
    <property type="entry name" value="Ala-tRNA-synth_IIc_core"/>
</dbReference>
<evidence type="ECO:0000256" key="1">
    <source>
        <dbReference type="ARBA" id="ARBA00008226"/>
    </source>
</evidence>
<dbReference type="FunFam" id="3.10.310.40:FF:000001">
    <property type="entry name" value="Alanine--tRNA ligase"/>
    <property type="match status" value="1"/>
</dbReference>
<keyword evidence="4 14" id="KW-0436">Ligase</keyword>
<keyword evidence="17" id="KW-1185">Reference proteome</keyword>
<keyword evidence="3 14" id="KW-0820">tRNA-binding</keyword>
<feature type="binding site" evidence="14">
    <location>
        <position position="708"/>
    </location>
    <ligand>
        <name>Zn(2+)</name>
        <dbReference type="ChEBI" id="CHEBI:29105"/>
    </ligand>
</feature>
<dbReference type="Pfam" id="PF02272">
    <property type="entry name" value="DHHA1"/>
    <property type="match status" value="1"/>
</dbReference>
<keyword evidence="2 14" id="KW-0963">Cytoplasm</keyword>
<dbReference type="SMART" id="SM00863">
    <property type="entry name" value="tRNA_SAD"/>
    <property type="match status" value="1"/>
</dbReference>
<dbReference type="GO" id="GO:0008270">
    <property type="term" value="F:zinc ion binding"/>
    <property type="evidence" value="ECO:0007669"/>
    <property type="project" value="UniProtKB-UniRule"/>
</dbReference>
<proteinExistence type="inferred from homology"/>
<dbReference type="InterPro" id="IPR050058">
    <property type="entry name" value="Ala-tRNA_ligase"/>
</dbReference>
<feature type="binding site" evidence="14">
    <location>
        <position position="606"/>
    </location>
    <ligand>
        <name>Zn(2+)</name>
        <dbReference type="ChEBI" id="CHEBI:29105"/>
    </ligand>
</feature>
<dbReference type="FunFam" id="3.30.980.10:FF:000004">
    <property type="entry name" value="Alanine--tRNA ligase, cytoplasmic"/>
    <property type="match status" value="1"/>
</dbReference>
<dbReference type="PRINTS" id="PR00980">
    <property type="entry name" value="TRNASYNTHALA"/>
</dbReference>
<dbReference type="InterPro" id="IPR018163">
    <property type="entry name" value="Thr/Ala-tRNA-synth_IIc_edit"/>
</dbReference>
<keyword evidence="7 14" id="KW-0862">Zinc</keyword>
<dbReference type="SUPFAM" id="SSF55681">
    <property type="entry name" value="Class II aaRS and biotin synthetases"/>
    <property type="match status" value="1"/>
</dbReference>
<comment type="domain">
    <text evidence="14">Consists of three domains; the N-terminal catalytic domain, the editing domain and the C-terminal C-Ala domain. The editing domain removes incorrectly charged amino acids, while the C-Ala domain, along with tRNA(Ala), serves as a bridge to cooperatively bring together the editing and aminoacylation centers thus stimulating deacylation of misacylated tRNAs.</text>
</comment>
<dbReference type="Gene3D" id="3.10.310.40">
    <property type="match status" value="1"/>
</dbReference>
<accession>F5RM87</accession>
<dbReference type="EC" id="6.1.1.7" evidence="14"/>
<reference evidence="16 17" key="1">
    <citation type="submission" date="2011-04" db="EMBL/GenBank/DDBJ databases">
        <authorList>
            <person name="Muzny D."/>
            <person name="Qin X."/>
            <person name="Deng J."/>
            <person name="Jiang H."/>
            <person name="Liu Y."/>
            <person name="Qu J."/>
            <person name="Song X.-Z."/>
            <person name="Zhang L."/>
            <person name="Thornton R."/>
            <person name="Coyle M."/>
            <person name="Francisco L."/>
            <person name="Jackson L."/>
            <person name="Javaid M."/>
            <person name="Korchina V."/>
            <person name="Kovar C."/>
            <person name="Mata R."/>
            <person name="Mathew T."/>
            <person name="Ngo R."/>
            <person name="Nguyen L."/>
            <person name="Nguyen N."/>
            <person name="Okwuonu G."/>
            <person name="Ongeri F."/>
            <person name="Pham C."/>
            <person name="Simmons D."/>
            <person name="Wilczek-Boney K."/>
            <person name="Hale W."/>
            <person name="Jakkamsetti A."/>
            <person name="Pham P."/>
            <person name="Ruth R."/>
            <person name="San Lucas F."/>
            <person name="Warren J."/>
            <person name="Zhang J."/>
            <person name="Zhao Z."/>
            <person name="Zhou C."/>
            <person name="Zhu D."/>
            <person name="Lee S."/>
            <person name="Bess C."/>
            <person name="Blankenburg K."/>
            <person name="Forbes L."/>
            <person name="Fu Q."/>
            <person name="Gubbala S."/>
            <person name="Hirani K."/>
            <person name="Jayaseelan J.C."/>
            <person name="Lara F."/>
            <person name="Munidasa M."/>
            <person name="Palculict T."/>
            <person name="Patil S."/>
            <person name="Pu L.-L."/>
            <person name="Saada N."/>
            <person name="Tang L."/>
            <person name="Weissenberger G."/>
            <person name="Zhu Y."/>
            <person name="Hemphill L."/>
            <person name="Shang Y."/>
            <person name="Youmans B."/>
            <person name="Ayvaz T."/>
            <person name="Ross M."/>
            <person name="Santibanez J."/>
            <person name="Aqrawi P."/>
            <person name="Gross S."/>
            <person name="Joshi V."/>
            <person name="Fowler G."/>
            <person name="Nazareth L."/>
            <person name="Reid J."/>
            <person name="Worley K."/>
            <person name="Petrosino J."/>
            <person name="Highlander S."/>
            <person name="Gibbs R."/>
        </authorList>
    </citation>
    <scope>NUCLEOTIDE SEQUENCE [LARGE SCALE GENOMIC DNA]</scope>
    <source>
        <strain evidence="16 17">DSM 2778</strain>
    </source>
</reference>
<dbReference type="InterPro" id="IPR003156">
    <property type="entry name" value="DHHA1_dom"/>
</dbReference>
<dbReference type="Gene3D" id="2.40.30.130">
    <property type="match status" value="1"/>
</dbReference>
<evidence type="ECO:0000256" key="4">
    <source>
        <dbReference type="ARBA" id="ARBA00022598"/>
    </source>
</evidence>
<evidence type="ECO:0000256" key="5">
    <source>
        <dbReference type="ARBA" id="ARBA00022723"/>
    </source>
</evidence>
<feature type="binding site" evidence="14">
    <location>
        <position position="704"/>
    </location>
    <ligand>
        <name>Zn(2+)</name>
        <dbReference type="ChEBI" id="CHEBI:29105"/>
    </ligand>
</feature>
<evidence type="ECO:0000256" key="12">
    <source>
        <dbReference type="ARBA" id="ARBA00024779"/>
    </source>
</evidence>
<dbReference type="GO" id="GO:0005829">
    <property type="term" value="C:cytosol"/>
    <property type="evidence" value="ECO:0007669"/>
    <property type="project" value="TreeGrafter"/>
</dbReference>
<keyword evidence="10 14" id="KW-0648">Protein biosynthesis</keyword>
<evidence type="ECO:0000256" key="8">
    <source>
        <dbReference type="ARBA" id="ARBA00022840"/>
    </source>
</evidence>
<comment type="cofactor">
    <cofactor evidence="14">
        <name>Zn(2+)</name>
        <dbReference type="ChEBI" id="CHEBI:29105"/>
    </cofactor>
    <text evidence="14">Binds 1 zinc ion per subunit.</text>
</comment>
<evidence type="ECO:0000256" key="10">
    <source>
        <dbReference type="ARBA" id="ARBA00022917"/>
    </source>
</evidence>
<protein>
    <recommendedName>
        <fullName evidence="14">Alanine--tRNA ligase</fullName>
        <ecNumber evidence="14">6.1.1.7</ecNumber>
    </recommendedName>
    <alternativeName>
        <fullName evidence="14">Alanyl-tRNA synthetase</fullName>
        <shortName evidence="14">AlaRS</shortName>
    </alternativeName>
</protein>
<comment type="subcellular location">
    <subcellularLocation>
        <location evidence="14">Cytoplasm</location>
    </subcellularLocation>
</comment>
<comment type="similarity">
    <text evidence="1 14">Belongs to the class-II aminoacyl-tRNA synthetase family.</text>
</comment>
<dbReference type="InterPro" id="IPR045864">
    <property type="entry name" value="aa-tRNA-synth_II/BPL/LPL"/>
</dbReference>
<dbReference type="SUPFAM" id="SSF101353">
    <property type="entry name" value="Putative anticodon-binding domain of alanyl-tRNA synthetase (AlaRS)"/>
    <property type="match status" value="1"/>
</dbReference>
<dbReference type="HAMAP" id="MF_00036_B">
    <property type="entry name" value="Ala_tRNA_synth_B"/>
    <property type="match status" value="1"/>
</dbReference>
<sequence>MRICIVYTDLRRVDSYIFPQFYAILTHTQVLYEHGFRRAIALKYMTGNELREAYLQFFAEKKDHLRLSSYSLVPDNDPTLLLIGAGMAPLKPFFTGKMKPPRNRIVTCQRCVRTGDIENVGRTARHQTFFEMLGNFSFGDYFKKEAIPWAWEFLTEVVELPKDKLWVSIYPEDDEARSIWLSETDVSPDHIVALEDNFWEIGPGPCGPDSEIYIDLGEDRGCGEPTCGVGCDCDRFLEIWNLVFTQYDRTEEGEYNLLAHKNIDTGCGLERLASVVQNKRTNFETDLLYPIIEYTSKIADVPYGEDPKKDISHKVIADHARSVAIMIMDGILPSNEGRGYVLRRTLRRAIRHGRMLGITKPFLDGAVDAVVAIFRNAKDFSEILAKQDYIKRVIRVEEDRFASTLAQGIELLNDEISRLKEAGEAVLPGTVGFKLYDTYGFPRELTQEILHENGISLDDDGFHQEMEKQRTRARSARAENQAVSVPDLSGIDTGSLTEDATATQATVVAIWSEGELVDSLQDGESAGIILSTTPFHAEGGGQVGDEGILRSDLGYLSVSNTKRLPDGTVYHVAYVEEGQLQRGDTVEIHLDAKKKLSSARNHTATHLLQAALQRVVGAHVQQAGSLVTPERLRFDFTNFEPVSEQQLRDVEELVNEEILRSSDLQISMMPIDEAKALGAMALFGEKYGDIVRVVSVPQFSIELCGGSHVSNTGQIGLFKIVSESGVAAGVRRIEAITGRAAFAYATEMAQTVQELSHKLKTKPEDLCVQVDKFLSERKSMQEQLKSFAEFRDKADAQKLLMAMQEIGKFNVVVGKVNVDSMDELRHIADLICEKLEAGIVVLGAVVDDKVSLVVKADKAAVQLGAHAGNIIKAAAKAVGGGGGGRPDMAQAGGKNPEQLPQAFDEAVAVIRQQVSVE</sequence>
<comment type="catalytic activity">
    <reaction evidence="13 14">
        <text>tRNA(Ala) + L-alanine + ATP = L-alanyl-tRNA(Ala) + AMP + diphosphate</text>
        <dbReference type="Rhea" id="RHEA:12540"/>
        <dbReference type="Rhea" id="RHEA-COMP:9657"/>
        <dbReference type="Rhea" id="RHEA-COMP:9923"/>
        <dbReference type="ChEBI" id="CHEBI:30616"/>
        <dbReference type="ChEBI" id="CHEBI:33019"/>
        <dbReference type="ChEBI" id="CHEBI:57972"/>
        <dbReference type="ChEBI" id="CHEBI:78442"/>
        <dbReference type="ChEBI" id="CHEBI:78497"/>
        <dbReference type="ChEBI" id="CHEBI:456215"/>
        <dbReference type="EC" id="6.1.1.7"/>
    </reaction>
</comment>